<dbReference type="Pfam" id="PF14501">
    <property type="entry name" value="HATPase_c_5"/>
    <property type="match status" value="1"/>
</dbReference>
<keyword evidence="1" id="KW-1133">Transmembrane helix</keyword>
<feature type="transmembrane region" description="Helical" evidence="1">
    <location>
        <begin position="12"/>
        <end position="29"/>
    </location>
</feature>
<dbReference type="AlphaFoldDB" id="A0A173TTR7"/>
<evidence type="ECO:0000313" key="3">
    <source>
        <dbReference type="EMBL" id="CUN06332.1"/>
    </source>
</evidence>
<reference evidence="3 4" key="1">
    <citation type="submission" date="2015-09" db="EMBL/GenBank/DDBJ databases">
        <authorList>
            <consortium name="Pathogen Informatics"/>
        </authorList>
    </citation>
    <scope>NUCLEOTIDE SEQUENCE [LARGE SCALE GENOMIC DNA]</scope>
    <source>
        <strain evidence="3 4">2789STDY5834961</strain>
    </source>
</reference>
<feature type="domain" description="Sensor histidine kinase NatK-like C-terminal" evidence="2">
    <location>
        <begin position="283"/>
        <end position="370"/>
    </location>
</feature>
<dbReference type="GO" id="GO:0042802">
    <property type="term" value="F:identical protein binding"/>
    <property type="evidence" value="ECO:0007669"/>
    <property type="project" value="TreeGrafter"/>
</dbReference>
<keyword evidence="3" id="KW-0808">Transferase</keyword>
<organism evidence="3 4">
    <name type="scientific">Dorea longicatena</name>
    <dbReference type="NCBI Taxonomy" id="88431"/>
    <lineage>
        <taxon>Bacteria</taxon>
        <taxon>Bacillati</taxon>
        <taxon>Bacillota</taxon>
        <taxon>Clostridia</taxon>
        <taxon>Lachnospirales</taxon>
        <taxon>Lachnospiraceae</taxon>
        <taxon>Dorea</taxon>
    </lineage>
</organism>
<keyword evidence="3" id="KW-0418">Kinase</keyword>
<keyword evidence="1" id="KW-0472">Membrane</keyword>
<feature type="transmembrane region" description="Helical" evidence="1">
    <location>
        <begin position="67"/>
        <end position="88"/>
    </location>
</feature>
<dbReference type="OrthoDB" id="9156435at2"/>
<proteinExistence type="predicted"/>
<feature type="transmembrane region" description="Helical" evidence="1">
    <location>
        <begin position="138"/>
        <end position="155"/>
    </location>
</feature>
<dbReference type="PANTHER" id="PTHR40448">
    <property type="entry name" value="TWO-COMPONENT SENSOR HISTIDINE KINASE"/>
    <property type="match status" value="1"/>
</dbReference>
<evidence type="ECO:0000259" key="2">
    <source>
        <dbReference type="Pfam" id="PF14501"/>
    </source>
</evidence>
<protein>
    <submittedName>
        <fullName evidence="3">Sensory histidine kinase DcuS</fullName>
    </submittedName>
</protein>
<evidence type="ECO:0000313" key="4">
    <source>
        <dbReference type="Proteomes" id="UP000095597"/>
    </source>
</evidence>
<keyword evidence="1" id="KW-0812">Transmembrane</keyword>
<name>A0A173TTR7_9FIRM</name>
<dbReference type="SUPFAM" id="SSF55874">
    <property type="entry name" value="ATPase domain of HSP90 chaperone/DNA topoisomerase II/histidine kinase"/>
    <property type="match status" value="1"/>
</dbReference>
<feature type="transmembrane region" description="Helical" evidence="1">
    <location>
        <begin position="108"/>
        <end position="126"/>
    </location>
</feature>
<dbReference type="GO" id="GO:0016301">
    <property type="term" value="F:kinase activity"/>
    <property type="evidence" value="ECO:0007669"/>
    <property type="project" value="UniProtKB-KW"/>
</dbReference>
<dbReference type="Proteomes" id="UP000095597">
    <property type="component" value="Unassembled WGS sequence"/>
</dbReference>
<dbReference type="RefSeq" id="WP_055214374.1">
    <property type="nucleotide sequence ID" value="NZ_CYXO01000009.1"/>
</dbReference>
<dbReference type="Gene3D" id="3.30.565.10">
    <property type="entry name" value="Histidine kinase-like ATPase, C-terminal domain"/>
    <property type="match status" value="1"/>
</dbReference>
<sequence>MKEWMRKRKADVCMGILLQIYFFFPWIRIDGGYHTIHVYLIEIFRKESCIKAYNYIFLSGHPILWKYSGFAAVTFTMIIAFMIVMQMIELWQLYRHMKGIKTFDIHRYVWVLAIVLFFLYLDASYIYLDDSALFKLRIYMYMVIFIGIIGTWMFLDIEAAAWDTEIAKHKTELKERDEQLLQVKVKALEEKYQEMLKSRKVVHDMKNHLLALKKYDQERDWEGLHQYLNELSDDMLDDSYQIWTGNRMLDMILNQKTKDAKEKETDMQIETEVFATLPFSDREIISLFGNILDNALEACERIQDKKRWIKIKIKKKNHLLYIETSNAIKEMPVQNQKEFVSVKEDEILHGYGMKNIQDIVRKYDGIFRYKIYGEYLVCIISIYDIRGAEEE</sequence>
<dbReference type="InterPro" id="IPR036890">
    <property type="entry name" value="HATPase_C_sf"/>
</dbReference>
<accession>A0A173TTR7</accession>
<dbReference type="InterPro" id="IPR032834">
    <property type="entry name" value="NatK-like_C"/>
</dbReference>
<gene>
    <name evidence="3" type="ORF">ERS852573_01764</name>
</gene>
<dbReference type="EMBL" id="CYXO01000009">
    <property type="protein sequence ID" value="CUN06332.1"/>
    <property type="molecule type" value="Genomic_DNA"/>
</dbReference>
<dbReference type="PANTHER" id="PTHR40448:SF1">
    <property type="entry name" value="TWO-COMPONENT SENSOR HISTIDINE KINASE"/>
    <property type="match status" value="1"/>
</dbReference>
<evidence type="ECO:0000256" key="1">
    <source>
        <dbReference type="SAM" id="Phobius"/>
    </source>
</evidence>